<dbReference type="InterPro" id="IPR022476">
    <property type="entry name" value="Spore_YabP/YqfC"/>
</dbReference>
<name>A0A916QF70_9BACL</name>
<dbReference type="AlphaFoldDB" id="A0A916QF70"/>
<dbReference type="RefSeq" id="WP_200965696.1">
    <property type="nucleotide sequence ID" value="NZ_BMAQ01000005.1"/>
</dbReference>
<dbReference type="Proteomes" id="UP000654993">
    <property type="component" value="Unassembled WGS sequence"/>
</dbReference>
<reference evidence="1" key="1">
    <citation type="submission" date="2020-08" db="EMBL/GenBank/DDBJ databases">
        <authorList>
            <person name="Uke A."/>
            <person name="Chhe C."/>
            <person name="Baramee S."/>
            <person name="Kosugi A."/>
        </authorList>
    </citation>
    <scope>NUCLEOTIDE SEQUENCE</scope>
    <source>
        <strain evidence="1">DA-C8</strain>
    </source>
</reference>
<dbReference type="EMBL" id="BMAQ01000005">
    <property type="protein sequence ID" value="GFR37411.1"/>
    <property type="molecule type" value="Genomic_DNA"/>
</dbReference>
<evidence type="ECO:0000313" key="2">
    <source>
        <dbReference type="Proteomes" id="UP000654993"/>
    </source>
</evidence>
<evidence type="ECO:0000313" key="1">
    <source>
        <dbReference type="EMBL" id="GFR37411.1"/>
    </source>
</evidence>
<organism evidence="1 2">
    <name type="scientific">Insulibacter thermoxylanivorax</name>
    <dbReference type="NCBI Taxonomy" id="2749268"/>
    <lineage>
        <taxon>Bacteria</taxon>
        <taxon>Bacillati</taxon>
        <taxon>Bacillota</taxon>
        <taxon>Bacilli</taxon>
        <taxon>Bacillales</taxon>
        <taxon>Paenibacillaceae</taxon>
        <taxon>Insulibacter</taxon>
    </lineage>
</organism>
<proteinExistence type="predicted"/>
<protein>
    <recommendedName>
        <fullName evidence="3">Sporulation protein YqfC</fullName>
    </recommendedName>
</protein>
<dbReference type="InterPro" id="IPR038705">
    <property type="entry name" value="YabP_sf"/>
</dbReference>
<evidence type="ECO:0008006" key="3">
    <source>
        <dbReference type="Google" id="ProtNLM"/>
    </source>
</evidence>
<gene>
    <name evidence="1" type="primary">yqfC</name>
    <name evidence="1" type="ORF">PRECH8_07070</name>
</gene>
<dbReference type="Pfam" id="PF07873">
    <property type="entry name" value="YabP"/>
    <property type="match status" value="1"/>
</dbReference>
<dbReference type="NCBIfam" id="TIGR02856">
    <property type="entry name" value="spore_yqfC"/>
    <property type="match status" value="1"/>
</dbReference>
<comment type="caution">
    <text evidence="1">The sequence shown here is derived from an EMBL/GenBank/DDBJ whole genome shotgun (WGS) entry which is preliminary data.</text>
</comment>
<keyword evidence="2" id="KW-1185">Reference proteome</keyword>
<sequence>MPPLGKRLRKLTAQFLDLPKDVIFDIPRITMIGNMQLYIENHRGVMAFSDRLLRLRLSSGCLEIEGRDLVIRAILTEEVFIEGTIDQVKYMYDDQDK</sequence>
<reference evidence="1" key="2">
    <citation type="journal article" date="2021" name="Data Brief">
        <title>Draft genome sequence data of the facultative, thermophilic, xylanolytic bacterium Paenibacillus sp. strain DA-C8.</title>
        <authorList>
            <person name="Chhe C."/>
            <person name="Uke A."/>
            <person name="Baramee S."/>
            <person name="Ungkulpasvich U."/>
            <person name="Tachaapaikoon C."/>
            <person name="Pason P."/>
            <person name="Waeonukul R."/>
            <person name="Ratanakhanokchai K."/>
            <person name="Kosugi A."/>
        </authorList>
    </citation>
    <scope>NUCLEOTIDE SEQUENCE</scope>
    <source>
        <strain evidence="1">DA-C8</strain>
    </source>
</reference>
<dbReference type="InterPro" id="IPR022477">
    <property type="entry name" value="Spore_YqfC"/>
</dbReference>
<accession>A0A916QF70</accession>
<dbReference type="Gene3D" id="2.60.40.2000">
    <property type="match status" value="1"/>
</dbReference>